<evidence type="ECO:0000313" key="1">
    <source>
        <dbReference type="EMBL" id="RDU58777.1"/>
    </source>
</evidence>
<dbReference type="GO" id="GO:0004519">
    <property type="term" value="F:endonuclease activity"/>
    <property type="evidence" value="ECO:0007669"/>
    <property type="project" value="UniProtKB-KW"/>
</dbReference>
<dbReference type="EMBL" id="NXLR01000045">
    <property type="protein sequence ID" value="RDU58777.1"/>
    <property type="molecule type" value="Genomic_DNA"/>
</dbReference>
<organism evidence="1 2">
    <name type="scientific">Helicobacter marmotae</name>
    <dbReference type="NCBI Taxonomy" id="152490"/>
    <lineage>
        <taxon>Bacteria</taxon>
        <taxon>Pseudomonadati</taxon>
        <taxon>Campylobacterota</taxon>
        <taxon>Epsilonproteobacteria</taxon>
        <taxon>Campylobacterales</taxon>
        <taxon>Helicobacteraceae</taxon>
        <taxon>Helicobacter</taxon>
    </lineage>
</organism>
<protein>
    <submittedName>
        <fullName evidence="1">Type II restriction endonuclease</fullName>
    </submittedName>
</protein>
<feature type="non-terminal residue" evidence="1">
    <location>
        <position position="1"/>
    </location>
</feature>
<dbReference type="Proteomes" id="UP000256599">
    <property type="component" value="Unassembled WGS sequence"/>
</dbReference>
<keyword evidence="1" id="KW-0540">Nuclease</keyword>
<keyword evidence="2" id="KW-1185">Reference proteome</keyword>
<keyword evidence="1" id="KW-0255">Endonuclease</keyword>
<gene>
    <name evidence="1" type="ORF">CQA63_09225</name>
</gene>
<proteinExistence type="predicted"/>
<accession>A0A3D8I120</accession>
<name>A0A3D8I120_9HELI</name>
<sequence>QFLRTDKNARYQGTAFYFKEGFCWNLILHYEKGQLIKCRLKQKTINDVASMSLYTLCNLPISYFVSVLNSSFMYEYLKTFVNNTCSIQINDVRALPIIIPSAKQLISLEAIFNKALKLQKEKFQTHRDNTLALNALQKELDREVYALYGIEI</sequence>
<keyword evidence="1" id="KW-0378">Hydrolase</keyword>
<dbReference type="RefSeq" id="WP_211305744.1">
    <property type="nucleotide sequence ID" value="NZ_NXLR01000045.1"/>
</dbReference>
<dbReference type="AlphaFoldDB" id="A0A3D8I120"/>
<evidence type="ECO:0000313" key="2">
    <source>
        <dbReference type="Proteomes" id="UP000256599"/>
    </source>
</evidence>
<comment type="caution">
    <text evidence="1">The sequence shown here is derived from an EMBL/GenBank/DDBJ whole genome shotgun (WGS) entry which is preliminary data.</text>
</comment>
<reference evidence="1 2" key="1">
    <citation type="submission" date="2018-04" db="EMBL/GenBank/DDBJ databases">
        <title>Novel Campyloabacter and Helicobacter Species and Strains.</title>
        <authorList>
            <person name="Mannion A.J."/>
            <person name="Shen Z."/>
            <person name="Fox J.G."/>
        </authorList>
    </citation>
    <scope>NUCLEOTIDE SEQUENCE [LARGE SCALE GENOMIC DNA]</scope>
    <source>
        <strain evidence="1 2">MIT 98-6070</strain>
    </source>
</reference>